<reference evidence="2 3" key="1">
    <citation type="submission" date="2020-08" db="EMBL/GenBank/DDBJ databases">
        <title>Genome sequence of Tessaracoccus defluvii JCM 17540T.</title>
        <authorList>
            <person name="Hyun D.-W."/>
            <person name="Bae J.-W."/>
        </authorList>
    </citation>
    <scope>NUCLEOTIDE SEQUENCE [LARGE SCALE GENOMIC DNA]</scope>
    <source>
        <strain evidence="2 3">JCM 17540</strain>
    </source>
</reference>
<feature type="transmembrane region" description="Helical" evidence="1">
    <location>
        <begin position="12"/>
        <end position="30"/>
    </location>
</feature>
<keyword evidence="1" id="KW-0812">Transmembrane</keyword>
<keyword evidence="3" id="KW-1185">Reference proteome</keyword>
<accession>A0A7H0H8G4</accession>
<proteinExistence type="predicted"/>
<dbReference type="AlphaFoldDB" id="A0A7H0H8G4"/>
<evidence type="ECO:0000313" key="3">
    <source>
        <dbReference type="Proteomes" id="UP000516117"/>
    </source>
</evidence>
<keyword evidence="1" id="KW-0472">Membrane</keyword>
<dbReference type="RefSeq" id="WP_187721929.1">
    <property type="nucleotide sequence ID" value="NZ_BAABBL010000003.1"/>
</dbReference>
<evidence type="ECO:0000256" key="1">
    <source>
        <dbReference type="SAM" id="Phobius"/>
    </source>
</evidence>
<organism evidence="2 3">
    <name type="scientific">Tessaracoccus defluvii</name>
    <dbReference type="NCBI Taxonomy" id="1285901"/>
    <lineage>
        <taxon>Bacteria</taxon>
        <taxon>Bacillati</taxon>
        <taxon>Actinomycetota</taxon>
        <taxon>Actinomycetes</taxon>
        <taxon>Propionibacteriales</taxon>
        <taxon>Propionibacteriaceae</taxon>
        <taxon>Tessaracoccus</taxon>
    </lineage>
</organism>
<sequence length="120" mass="12419">MDIGANRGLSNSVQVVVLLPMLIGLFLLLLQWSLHAWGDATARAAAQQAAVTAAAYDGDAGRGQTAGEQVANNGALRDVRVEVRRGATETTATVSGAVVVVVWPARIQATVAVPTERITG</sequence>
<dbReference type="KEGG" id="tdf:H9L22_05620"/>
<name>A0A7H0H8G4_9ACTN</name>
<dbReference type="Proteomes" id="UP000516117">
    <property type="component" value="Chromosome"/>
</dbReference>
<protein>
    <submittedName>
        <fullName evidence="2">Pilus assembly protein</fullName>
    </submittedName>
</protein>
<evidence type="ECO:0000313" key="2">
    <source>
        <dbReference type="EMBL" id="QNP56830.1"/>
    </source>
</evidence>
<keyword evidence="1" id="KW-1133">Transmembrane helix</keyword>
<gene>
    <name evidence="2" type="ORF">H9L22_05620</name>
</gene>
<dbReference type="EMBL" id="CP060789">
    <property type="protein sequence ID" value="QNP56830.1"/>
    <property type="molecule type" value="Genomic_DNA"/>
</dbReference>